<protein>
    <submittedName>
        <fullName evidence="2">Uncharacterized protein</fullName>
    </submittedName>
</protein>
<dbReference type="WBParaSite" id="ES5_v2.g18307.t1">
    <property type="protein sequence ID" value="ES5_v2.g18307.t1"/>
    <property type="gene ID" value="ES5_v2.g18307"/>
</dbReference>
<evidence type="ECO:0000313" key="1">
    <source>
        <dbReference type="Proteomes" id="UP000887579"/>
    </source>
</evidence>
<organism evidence="1 2">
    <name type="scientific">Panagrolaimus sp. ES5</name>
    <dbReference type="NCBI Taxonomy" id="591445"/>
    <lineage>
        <taxon>Eukaryota</taxon>
        <taxon>Metazoa</taxon>
        <taxon>Ecdysozoa</taxon>
        <taxon>Nematoda</taxon>
        <taxon>Chromadorea</taxon>
        <taxon>Rhabditida</taxon>
        <taxon>Tylenchina</taxon>
        <taxon>Panagrolaimomorpha</taxon>
        <taxon>Panagrolaimoidea</taxon>
        <taxon>Panagrolaimidae</taxon>
        <taxon>Panagrolaimus</taxon>
    </lineage>
</organism>
<dbReference type="Proteomes" id="UP000887579">
    <property type="component" value="Unplaced"/>
</dbReference>
<proteinExistence type="predicted"/>
<sequence length="265" mass="30319">MIKNSTGAAWKKLIQTCKYFFSKNSLVPVNSLLTYGSKTVTIILDENVLDLSKGAPKLWIYDAFYARSSEGLSWDDSKAASLSISKILKFNLRILHLSCQDLTVEEYHLLTASGTVEALNLVQVSIMKSDGVGITFDKLFDNLQNLKEFTASFRVDDSILFESDTVKKVAEILPRLQKLHKFYLHFLRTTSFDFASFSDFLLKNETVNVDLSYFDDITGAYREMIETFIEKIIQNPPKRIPKIDLSQFDEVEFAKYHQLCNLQNC</sequence>
<accession>A0AC34FLQ3</accession>
<reference evidence="2" key="1">
    <citation type="submission" date="2022-11" db="UniProtKB">
        <authorList>
            <consortium name="WormBaseParasite"/>
        </authorList>
    </citation>
    <scope>IDENTIFICATION</scope>
</reference>
<name>A0AC34FLQ3_9BILA</name>
<evidence type="ECO:0000313" key="2">
    <source>
        <dbReference type="WBParaSite" id="ES5_v2.g18307.t1"/>
    </source>
</evidence>